<dbReference type="EMBL" id="MU251255">
    <property type="protein sequence ID" value="KAG9254073.1"/>
    <property type="molecule type" value="Genomic_DNA"/>
</dbReference>
<proteinExistence type="predicted"/>
<dbReference type="InterPro" id="IPR035994">
    <property type="entry name" value="Nucleoside_phosphorylase_sf"/>
</dbReference>
<dbReference type="SUPFAM" id="SSF53167">
    <property type="entry name" value="Purine and uridine phosphorylases"/>
    <property type="match status" value="1"/>
</dbReference>
<dbReference type="Gene3D" id="3.40.50.1580">
    <property type="entry name" value="Nucleoside phosphorylase domain"/>
    <property type="match status" value="1"/>
</dbReference>
<dbReference type="PANTHER" id="PTHR46082">
    <property type="entry name" value="ATP/GTP-BINDING PROTEIN-RELATED"/>
    <property type="match status" value="1"/>
</dbReference>
<gene>
    <name evidence="2" type="ORF">F5Z01DRAFT_116322</name>
</gene>
<evidence type="ECO:0000256" key="1">
    <source>
        <dbReference type="SAM" id="SignalP"/>
    </source>
</evidence>
<organism evidence="2 3">
    <name type="scientific">Emericellopsis atlantica</name>
    <dbReference type="NCBI Taxonomy" id="2614577"/>
    <lineage>
        <taxon>Eukaryota</taxon>
        <taxon>Fungi</taxon>
        <taxon>Dikarya</taxon>
        <taxon>Ascomycota</taxon>
        <taxon>Pezizomycotina</taxon>
        <taxon>Sordariomycetes</taxon>
        <taxon>Hypocreomycetidae</taxon>
        <taxon>Hypocreales</taxon>
        <taxon>Bionectriaceae</taxon>
        <taxon>Emericellopsis</taxon>
    </lineage>
</organism>
<dbReference type="OrthoDB" id="4900214at2759"/>
<name>A0A9P7ZM79_9HYPO</name>
<keyword evidence="3" id="KW-1185">Reference proteome</keyword>
<sequence>MAANGRYAIGWICAVATEFVAARLVLDAEHGQPQYLAPCDTNQYCLGSIGDHNVVITVLPEARYRHGTSAAATVVTNMLNSFPNVRIGLAVGLGVGASNETKDIRLGDIVVSTSRADENGDLHYDCGKFLQNKPFERARMLHRSPTVLRTAIAGLRADHEINGHLIEEVIEDTLTKYSNLRRKYGRPSEESESHHIRPDHCTEGCALPTGDGFLTSPDRDEDDRIMIHYGTINSSNRLMRDAKTRDRVSTEENILCFEKEAALLMDLLPCVAIRGICGYSNSPPNQDWQRYAALVAAAYAKELLLVMVPRSVEGEDRAQRH</sequence>
<accession>A0A9P7ZM79</accession>
<dbReference type="GO" id="GO:0003824">
    <property type="term" value="F:catalytic activity"/>
    <property type="evidence" value="ECO:0007669"/>
    <property type="project" value="InterPro"/>
</dbReference>
<dbReference type="AlphaFoldDB" id="A0A9P7ZM79"/>
<keyword evidence="1" id="KW-0732">Signal</keyword>
<feature type="signal peptide" evidence="1">
    <location>
        <begin position="1"/>
        <end position="22"/>
    </location>
</feature>
<dbReference type="InterPro" id="IPR053137">
    <property type="entry name" value="NLR-like"/>
</dbReference>
<dbReference type="RefSeq" id="XP_046117997.1">
    <property type="nucleotide sequence ID" value="XM_046257442.1"/>
</dbReference>
<evidence type="ECO:0000313" key="3">
    <source>
        <dbReference type="Proteomes" id="UP000887229"/>
    </source>
</evidence>
<comment type="caution">
    <text evidence="2">The sequence shown here is derived from an EMBL/GenBank/DDBJ whole genome shotgun (WGS) entry which is preliminary data.</text>
</comment>
<evidence type="ECO:0000313" key="2">
    <source>
        <dbReference type="EMBL" id="KAG9254073.1"/>
    </source>
</evidence>
<dbReference type="GO" id="GO:0009116">
    <property type="term" value="P:nucleoside metabolic process"/>
    <property type="evidence" value="ECO:0007669"/>
    <property type="project" value="InterPro"/>
</dbReference>
<dbReference type="PANTHER" id="PTHR46082:SF11">
    <property type="entry name" value="AAA+ ATPASE DOMAIN-CONTAINING PROTEIN-RELATED"/>
    <property type="match status" value="1"/>
</dbReference>
<protein>
    <submittedName>
        <fullName evidence="2">Nucleoside phosphorylase domain-containing protein</fullName>
    </submittedName>
</protein>
<reference evidence="2" key="1">
    <citation type="journal article" date="2021" name="IMA Fungus">
        <title>Genomic characterization of three marine fungi, including Emericellopsis atlantica sp. nov. with signatures of a generalist lifestyle and marine biomass degradation.</title>
        <authorList>
            <person name="Hagestad O.C."/>
            <person name="Hou L."/>
            <person name="Andersen J.H."/>
            <person name="Hansen E.H."/>
            <person name="Altermark B."/>
            <person name="Li C."/>
            <person name="Kuhnert E."/>
            <person name="Cox R.J."/>
            <person name="Crous P.W."/>
            <person name="Spatafora J.W."/>
            <person name="Lail K."/>
            <person name="Amirebrahimi M."/>
            <person name="Lipzen A."/>
            <person name="Pangilinan J."/>
            <person name="Andreopoulos W."/>
            <person name="Hayes R.D."/>
            <person name="Ng V."/>
            <person name="Grigoriev I.V."/>
            <person name="Jackson S.A."/>
            <person name="Sutton T.D.S."/>
            <person name="Dobson A.D.W."/>
            <person name="Rama T."/>
        </authorList>
    </citation>
    <scope>NUCLEOTIDE SEQUENCE</scope>
    <source>
        <strain evidence="2">TS7</strain>
    </source>
</reference>
<feature type="chain" id="PRO_5040278276" evidence="1">
    <location>
        <begin position="23"/>
        <end position="321"/>
    </location>
</feature>
<dbReference type="GeneID" id="70288345"/>
<dbReference type="Proteomes" id="UP000887229">
    <property type="component" value="Unassembled WGS sequence"/>
</dbReference>